<dbReference type="VEuPathDB" id="FungiDB:CDV56_106408"/>
<accession>A0A397H580</accession>
<dbReference type="STRING" id="41047.A0A397H580"/>
<organism evidence="1 2">
    <name type="scientific">Aspergillus thermomutatus</name>
    <name type="common">Neosartorya pseudofischeri</name>
    <dbReference type="NCBI Taxonomy" id="41047"/>
    <lineage>
        <taxon>Eukaryota</taxon>
        <taxon>Fungi</taxon>
        <taxon>Dikarya</taxon>
        <taxon>Ascomycota</taxon>
        <taxon>Pezizomycotina</taxon>
        <taxon>Eurotiomycetes</taxon>
        <taxon>Eurotiomycetidae</taxon>
        <taxon>Eurotiales</taxon>
        <taxon>Aspergillaceae</taxon>
        <taxon>Aspergillus</taxon>
        <taxon>Aspergillus subgen. Fumigati</taxon>
    </lineage>
</organism>
<protein>
    <submittedName>
        <fullName evidence="1">Uncharacterized protein</fullName>
    </submittedName>
</protein>
<evidence type="ECO:0000313" key="2">
    <source>
        <dbReference type="Proteomes" id="UP000215305"/>
    </source>
</evidence>
<reference evidence="1" key="1">
    <citation type="submission" date="2018-08" db="EMBL/GenBank/DDBJ databases">
        <title>Draft genome sequence of azole-resistant Aspergillus thermomutatus (Neosartorya pseudofischeri) strain HMR AF 39, isolated from a human nasal aspirate.</title>
        <authorList>
            <person name="Parent-Michaud M."/>
            <person name="Dufresne P.J."/>
            <person name="Fournier E."/>
            <person name="Martineau C."/>
            <person name="Moreira S."/>
            <person name="Perkins V."/>
            <person name="De Repentigny L."/>
            <person name="Dufresne S.F."/>
        </authorList>
    </citation>
    <scope>NUCLEOTIDE SEQUENCE [LARGE SCALE GENOMIC DNA]</scope>
    <source>
        <strain evidence="1">HMR AF 39</strain>
    </source>
</reference>
<gene>
    <name evidence="1" type="ORF">CDV56_106408</name>
</gene>
<dbReference type="OrthoDB" id="5429442at2759"/>
<dbReference type="RefSeq" id="XP_026615371.1">
    <property type="nucleotide sequence ID" value="XM_026760027.1"/>
</dbReference>
<evidence type="ECO:0000313" key="1">
    <source>
        <dbReference type="EMBL" id="RHZ58241.1"/>
    </source>
</evidence>
<sequence length="236" mass="26291">MKGRIPKLNPLDDADDSITRRVDRICTFVTPAEQSRAGYFALFQALYHEIRVETLLGLALFRLPAARGICREPKSSYAIYTMSEVDKRLQVSLHTPSGSFSEAVAVSQGAINKNLDNLLKLYPDFATINISAHDGTMDAKLDSGRVALHILDNNRGMVDYFCTFKSGTVSVWDDELDNFTDPIDMTGWVFAFAVNMGSADVDESTDEYQDIASAFAQPGDYSIWRLYNSNQIASFK</sequence>
<dbReference type="Proteomes" id="UP000215305">
    <property type="component" value="Unassembled WGS sequence"/>
</dbReference>
<dbReference type="GeneID" id="38128382"/>
<keyword evidence="2" id="KW-1185">Reference proteome</keyword>
<comment type="caution">
    <text evidence="1">The sequence shown here is derived from an EMBL/GenBank/DDBJ whole genome shotgun (WGS) entry which is preliminary data.</text>
</comment>
<dbReference type="AlphaFoldDB" id="A0A397H580"/>
<proteinExistence type="predicted"/>
<name>A0A397H580_ASPTH</name>
<dbReference type="EMBL" id="NKHU02000070">
    <property type="protein sequence ID" value="RHZ58241.1"/>
    <property type="molecule type" value="Genomic_DNA"/>
</dbReference>